<feature type="chain" id="PRO_5043732172" evidence="1">
    <location>
        <begin position="22"/>
        <end position="143"/>
    </location>
</feature>
<sequence>MFSPASIALLSFLSLSSFTFSAPLNARKQPFNPLFCTGTGRDRVCRPLNQNGKECTNTPGITSLVLSKDADCFAFPQPNCDFNVDQAVKNFFSDTQEDLGGQGIQSVQCSQDIGTVNGFTAGSEQDIAQQKADVLKGIEIPMD</sequence>
<organism evidence="2 3">
    <name type="scientific">Favolaschia claudopus</name>
    <dbReference type="NCBI Taxonomy" id="2862362"/>
    <lineage>
        <taxon>Eukaryota</taxon>
        <taxon>Fungi</taxon>
        <taxon>Dikarya</taxon>
        <taxon>Basidiomycota</taxon>
        <taxon>Agaricomycotina</taxon>
        <taxon>Agaricomycetes</taxon>
        <taxon>Agaricomycetidae</taxon>
        <taxon>Agaricales</taxon>
        <taxon>Marasmiineae</taxon>
        <taxon>Mycenaceae</taxon>
        <taxon>Favolaschia</taxon>
    </lineage>
</organism>
<keyword evidence="3" id="KW-1185">Reference proteome</keyword>
<comment type="caution">
    <text evidence="2">The sequence shown here is derived from an EMBL/GenBank/DDBJ whole genome shotgun (WGS) entry which is preliminary data.</text>
</comment>
<proteinExistence type="predicted"/>
<name>A0AAW0DP35_9AGAR</name>
<evidence type="ECO:0000313" key="2">
    <source>
        <dbReference type="EMBL" id="KAK7052620.1"/>
    </source>
</evidence>
<protein>
    <submittedName>
        <fullName evidence="2">Uncharacterized protein</fullName>
    </submittedName>
</protein>
<keyword evidence="1" id="KW-0732">Signal</keyword>
<feature type="signal peptide" evidence="1">
    <location>
        <begin position="1"/>
        <end position="21"/>
    </location>
</feature>
<gene>
    <name evidence="2" type="ORF">R3P38DRAFT_2501943</name>
</gene>
<evidence type="ECO:0000256" key="1">
    <source>
        <dbReference type="SAM" id="SignalP"/>
    </source>
</evidence>
<dbReference type="EMBL" id="JAWWNJ010000007">
    <property type="protein sequence ID" value="KAK7052620.1"/>
    <property type="molecule type" value="Genomic_DNA"/>
</dbReference>
<dbReference type="AlphaFoldDB" id="A0AAW0DP35"/>
<evidence type="ECO:0000313" key="3">
    <source>
        <dbReference type="Proteomes" id="UP001362999"/>
    </source>
</evidence>
<reference evidence="2 3" key="1">
    <citation type="journal article" date="2024" name="J Genomics">
        <title>Draft genome sequencing and assembly of Favolaschia claudopus CIRM-BRFM 2984 isolated from oak limbs.</title>
        <authorList>
            <person name="Navarro D."/>
            <person name="Drula E."/>
            <person name="Chaduli D."/>
            <person name="Cazenave R."/>
            <person name="Ahrendt S."/>
            <person name="Wang J."/>
            <person name="Lipzen A."/>
            <person name="Daum C."/>
            <person name="Barry K."/>
            <person name="Grigoriev I.V."/>
            <person name="Favel A."/>
            <person name="Rosso M.N."/>
            <person name="Martin F."/>
        </authorList>
    </citation>
    <scope>NUCLEOTIDE SEQUENCE [LARGE SCALE GENOMIC DNA]</scope>
    <source>
        <strain evidence="2 3">CIRM-BRFM 2984</strain>
    </source>
</reference>
<dbReference type="Proteomes" id="UP001362999">
    <property type="component" value="Unassembled WGS sequence"/>
</dbReference>
<accession>A0AAW0DP35</accession>